<dbReference type="STRING" id="497965.Cyan7822_3222"/>
<organism evidence="1 2">
    <name type="scientific">Gloeothece verrucosa (strain PCC 7822)</name>
    <name type="common">Cyanothece sp. (strain PCC 7822)</name>
    <dbReference type="NCBI Taxonomy" id="497965"/>
    <lineage>
        <taxon>Bacteria</taxon>
        <taxon>Bacillati</taxon>
        <taxon>Cyanobacteriota</taxon>
        <taxon>Cyanophyceae</taxon>
        <taxon>Oscillatoriophycideae</taxon>
        <taxon>Chroococcales</taxon>
        <taxon>Aphanothecaceae</taxon>
        <taxon>Gloeothece</taxon>
        <taxon>Gloeothece verrucosa</taxon>
    </lineage>
</organism>
<sequence length="78" mass="9173">MHNEFKMKAQNISQLTLEELTALITKLVDERISQVQHPLQAIDQEHLKKLFRSIDNHMWTPPADAPSTLELLRQDRDR</sequence>
<dbReference type="KEGG" id="cyj:Cyan7822_3222"/>
<protein>
    <submittedName>
        <fullName evidence="1">Uncharacterized protein</fullName>
    </submittedName>
</protein>
<dbReference type="EMBL" id="CP002198">
    <property type="protein sequence ID" value="ADN15174.1"/>
    <property type="molecule type" value="Genomic_DNA"/>
</dbReference>
<dbReference type="AlphaFoldDB" id="E0UBV9"/>
<name>E0UBV9_GLOV7</name>
<evidence type="ECO:0000313" key="1">
    <source>
        <dbReference type="EMBL" id="ADN15174.1"/>
    </source>
</evidence>
<dbReference type="RefSeq" id="WP_013323267.1">
    <property type="nucleotide sequence ID" value="NC_014501.1"/>
</dbReference>
<dbReference type="OrthoDB" id="583536at2"/>
<gene>
    <name evidence="1" type="ordered locus">Cyan7822_3222</name>
</gene>
<reference evidence="2" key="1">
    <citation type="journal article" date="2011" name="MBio">
        <title>Novel metabolic attributes of the genus Cyanothece, comprising a group of unicellular nitrogen-fixing Cyanobacteria.</title>
        <authorList>
            <person name="Bandyopadhyay A."/>
            <person name="Elvitigala T."/>
            <person name="Welsh E."/>
            <person name="Stockel J."/>
            <person name="Liberton M."/>
            <person name="Min H."/>
            <person name="Sherman L.A."/>
            <person name="Pakrasi H.B."/>
        </authorList>
    </citation>
    <scope>NUCLEOTIDE SEQUENCE [LARGE SCALE GENOMIC DNA]</scope>
    <source>
        <strain evidence="2">PCC 7822</strain>
    </source>
</reference>
<keyword evidence="2" id="KW-1185">Reference proteome</keyword>
<evidence type="ECO:0000313" key="2">
    <source>
        <dbReference type="Proteomes" id="UP000008206"/>
    </source>
</evidence>
<proteinExistence type="predicted"/>
<accession>E0UBV9</accession>
<dbReference type="Proteomes" id="UP000008206">
    <property type="component" value="Chromosome"/>
</dbReference>
<dbReference type="HOGENOM" id="CLU_2616087_0_0_3"/>